<dbReference type="Gene3D" id="3.60.10.10">
    <property type="entry name" value="Endonuclease/exonuclease/phosphatase"/>
    <property type="match status" value="1"/>
</dbReference>
<dbReference type="GO" id="GO:0004519">
    <property type="term" value="F:endonuclease activity"/>
    <property type="evidence" value="ECO:0007669"/>
    <property type="project" value="UniProtKB-KW"/>
</dbReference>
<evidence type="ECO:0000259" key="2">
    <source>
        <dbReference type="Pfam" id="PF03372"/>
    </source>
</evidence>
<sequence length="627" mass="68182">MKKNSSLLRIFKGTALFAGLIVIGFSACRKPDIQLRNDSGIALADSNAPKLMAIAASHTFKVMSFNIRHNDANDPQSLTQRRDNIRQIIIDNSPDVFGLQEASDAAFRDWFISQMQPLGYAYTSMGAVASPKIIFYKSARFTAQSQGLFQLGAGMTGYSGTWVVLTDANTADKYLFCNSHWYPGSSATAQQSRLINAQAVVDKINEVNSATQYPVIVFGDFNAEPGTAEINLLKQNLDLIDALGDTTGDPTFHGWDATGDAKIDWMMSNRKMGFTSWKVVTTSYGGYWPSDHWPVMATYVPAIFGEPNVDIHGTSESEATHFYFADVNGDNKADKVYWNTGVDGGTPKVWLSNGDGTYTYAAAHTAGQSASGDTHYYYADVNGDGKADEIVWNAAEYSGHTRVFLATSGGSFSSTAIENNENGSATTSTIYGFADVNGDGKADKIRWTSGFDGGNTRVNLATSGGNFSAATISDPTGAIQLLGTDMYFTDMNADGKADKIVWNKTVNSGIPMVYLSDGDGTFTYSSSFSTTGAGGTAATTRFYFADLDGDNRAEKIYWNPENFLGKIKVYYAQSNNTFSGPVYSLRGTSESVNTIFYFEDVNGDGKKDQIRWNRTLSEGRLSNYFSK</sequence>
<keyword evidence="3" id="KW-0255">Endonuclease</keyword>
<dbReference type="Pfam" id="PF13517">
    <property type="entry name" value="FG-GAP_3"/>
    <property type="match status" value="2"/>
</dbReference>
<dbReference type="SUPFAM" id="SSF56219">
    <property type="entry name" value="DNase I-like"/>
    <property type="match status" value="1"/>
</dbReference>
<dbReference type="Pfam" id="PF03372">
    <property type="entry name" value="Exo_endo_phos"/>
    <property type="match status" value="1"/>
</dbReference>
<keyword evidence="4" id="KW-1185">Reference proteome</keyword>
<gene>
    <name evidence="3" type="ORF">NIASO_01995</name>
</gene>
<dbReference type="STRING" id="929713.NIASO_01995"/>
<dbReference type="InterPro" id="IPR028994">
    <property type="entry name" value="Integrin_alpha_N"/>
</dbReference>
<dbReference type="Proteomes" id="UP000003586">
    <property type="component" value="Chromosome"/>
</dbReference>
<reference evidence="3 4" key="1">
    <citation type="submission" date="2013-12" db="EMBL/GenBank/DDBJ databases">
        <authorList>
            <consortium name="DOE Joint Genome Institute"/>
            <person name="Eisen J."/>
            <person name="Huntemann M."/>
            <person name="Han J."/>
            <person name="Chen A."/>
            <person name="Kyrpides N."/>
            <person name="Mavromatis K."/>
            <person name="Markowitz V."/>
            <person name="Palaniappan K."/>
            <person name="Ivanova N."/>
            <person name="Schaumberg A."/>
            <person name="Pati A."/>
            <person name="Liolios K."/>
            <person name="Nordberg H.P."/>
            <person name="Cantor M.N."/>
            <person name="Hua S.X."/>
            <person name="Woyke T."/>
        </authorList>
    </citation>
    <scope>NUCLEOTIDE SEQUENCE [LARGE SCALE GENOMIC DNA]</scope>
    <source>
        <strain evidence="4">DSM 19437</strain>
    </source>
</reference>
<dbReference type="PROSITE" id="PS51257">
    <property type="entry name" value="PROKAR_LIPOPROTEIN"/>
    <property type="match status" value="1"/>
</dbReference>
<evidence type="ECO:0000313" key="3">
    <source>
        <dbReference type="EMBL" id="AHF14290.1"/>
    </source>
</evidence>
<accession>W0EU03</accession>
<dbReference type="SUPFAM" id="SSF69318">
    <property type="entry name" value="Integrin alpha N-terminal domain"/>
    <property type="match status" value="1"/>
</dbReference>
<keyword evidence="3" id="KW-0540">Nuclease</keyword>
<dbReference type="PANTHER" id="PTHR12121">
    <property type="entry name" value="CARBON CATABOLITE REPRESSOR PROTEIN 4"/>
    <property type="match status" value="1"/>
</dbReference>
<dbReference type="OrthoDB" id="6225685at2"/>
<dbReference type="Gene3D" id="2.130.10.130">
    <property type="entry name" value="Integrin alpha, N-terminal"/>
    <property type="match status" value="2"/>
</dbReference>
<dbReference type="PANTHER" id="PTHR12121:SF36">
    <property type="entry name" value="ENDONUCLEASE_EXONUCLEASE_PHOSPHATASE DOMAIN-CONTAINING PROTEIN"/>
    <property type="match status" value="1"/>
</dbReference>
<dbReference type="KEGG" id="nso:NIASO_01995"/>
<feature type="domain" description="Endonuclease/exonuclease/phosphatase" evidence="2">
    <location>
        <begin position="63"/>
        <end position="292"/>
    </location>
</feature>
<dbReference type="AlphaFoldDB" id="W0EU03"/>
<name>W0EU03_9BACT</name>
<dbReference type="HOGENOM" id="CLU_422050_0_0_10"/>
<organism evidence="3 4">
    <name type="scientific">Niabella soli DSM 19437</name>
    <dbReference type="NCBI Taxonomy" id="929713"/>
    <lineage>
        <taxon>Bacteria</taxon>
        <taxon>Pseudomonadati</taxon>
        <taxon>Bacteroidota</taxon>
        <taxon>Chitinophagia</taxon>
        <taxon>Chitinophagales</taxon>
        <taxon>Chitinophagaceae</taxon>
        <taxon>Niabella</taxon>
    </lineage>
</organism>
<evidence type="ECO:0000313" key="4">
    <source>
        <dbReference type="Proteomes" id="UP000003586"/>
    </source>
</evidence>
<dbReference type="RefSeq" id="WP_008584003.1">
    <property type="nucleotide sequence ID" value="NZ_CP007035.1"/>
</dbReference>
<dbReference type="InterPro" id="IPR036691">
    <property type="entry name" value="Endo/exonu/phosph_ase_sf"/>
</dbReference>
<keyword evidence="1" id="KW-0732">Signal</keyword>
<proteinExistence type="predicted"/>
<evidence type="ECO:0000256" key="1">
    <source>
        <dbReference type="ARBA" id="ARBA00022729"/>
    </source>
</evidence>
<dbReference type="InterPro" id="IPR050410">
    <property type="entry name" value="CCR4/nocturin_mRNA_transcr"/>
</dbReference>
<dbReference type="EMBL" id="CP007035">
    <property type="protein sequence ID" value="AHF14290.1"/>
    <property type="molecule type" value="Genomic_DNA"/>
</dbReference>
<keyword evidence="3" id="KW-0378">Hydrolase</keyword>
<dbReference type="InterPro" id="IPR013517">
    <property type="entry name" value="FG-GAP"/>
</dbReference>
<dbReference type="GO" id="GO:0000175">
    <property type="term" value="F:3'-5'-RNA exonuclease activity"/>
    <property type="evidence" value="ECO:0007669"/>
    <property type="project" value="TreeGrafter"/>
</dbReference>
<dbReference type="eggNOG" id="COG3568">
    <property type="taxonomic scope" value="Bacteria"/>
</dbReference>
<protein>
    <submittedName>
        <fullName evidence="3">Endonuclease</fullName>
    </submittedName>
</protein>
<dbReference type="InterPro" id="IPR005135">
    <property type="entry name" value="Endo/exonuclease/phosphatase"/>
</dbReference>